<keyword evidence="6" id="KW-0378">Hydrolase</keyword>
<evidence type="ECO:0000256" key="4">
    <source>
        <dbReference type="ARBA" id="ARBA00022605"/>
    </source>
</evidence>
<evidence type="ECO:0000256" key="5">
    <source>
        <dbReference type="ARBA" id="ARBA00022723"/>
    </source>
</evidence>
<comment type="caution">
    <text evidence="11">The sequence shown here is derived from an EMBL/GenBank/DDBJ whole genome shotgun (WGS) entry which is preliminary data.</text>
</comment>
<comment type="cofactor">
    <cofactor evidence="1">
        <name>Mg(2+)</name>
        <dbReference type="ChEBI" id="CHEBI:18420"/>
    </cofactor>
</comment>
<dbReference type="InterPro" id="IPR050582">
    <property type="entry name" value="HAD-like_SerB"/>
</dbReference>
<evidence type="ECO:0000256" key="2">
    <source>
        <dbReference type="ARBA" id="ARBA00005135"/>
    </source>
</evidence>
<comment type="catalytic activity">
    <reaction evidence="10">
        <text>O-phospho-D-serine + H2O = D-serine + phosphate</text>
        <dbReference type="Rhea" id="RHEA:24873"/>
        <dbReference type="ChEBI" id="CHEBI:15377"/>
        <dbReference type="ChEBI" id="CHEBI:35247"/>
        <dbReference type="ChEBI" id="CHEBI:43474"/>
        <dbReference type="ChEBI" id="CHEBI:58680"/>
        <dbReference type="EC" id="3.1.3.3"/>
    </reaction>
</comment>
<evidence type="ECO:0000256" key="3">
    <source>
        <dbReference type="ARBA" id="ARBA00012640"/>
    </source>
</evidence>
<accession>A0A955HWY9</accession>
<reference evidence="11" key="1">
    <citation type="submission" date="2020-04" db="EMBL/GenBank/DDBJ databases">
        <authorList>
            <person name="Zhang T."/>
        </authorList>
    </citation>
    <scope>NUCLEOTIDE SEQUENCE</scope>
    <source>
        <strain evidence="11">HKST-UBA16</strain>
    </source>
</reference>
<proteinExistence type="predicted"/>
<keyword evidence="5" id="KW-0479">Metal-binding</keyword>
<dbReference type="EMBL" id="JAGQLM010000044">
    <property type="protein sequence ID" value="MCA9374905.1"/>
    <property type="molecule type" value="Genomic_DNA"/>
</dbReference>
<evidence type="ECO:0000313" key="12">
    <source>
        <dbReference type="Proteomes" id="UP000748332"/>
    </source>
</evidence>
<comment type="pathway">
    <text evidence="2">Amino-acid biosynthesis; L-serine biosynthesis; L-serine from 3-phospho-D-glycerate: step 3/3.</text>
</comment>
<evidence type="ECO:0000256" key="1">
    <source>
        <dbReference type="ARBA" id="ARBA00001946"/>
    </source>
</evidence>
<dbReference type="AlphaFoldDB" id="A0A955HWY9"/>
<comment type="catalytic activity">
    <reaction evidence="9">
        <text>O-phospho-L-serine + H2O = L-serine + phosphate</text>
        <dbReference type="Rhea" id="RHEA:21208"/>
        <dbReference type="ChEBI" id="CHEBI:15377"/>
        <dbReference type="ChEBI" id="CHEBI:33384"/>
        <dbReference type="ChEBI" id="CHEBI:43474"/>
        <dbReference type="ChEBI" id="CHEBI:57524"/>
        <dbReference type="EC" id="3.1.3.3"/>
    </reaction>
</comment>
<dbReference type="Gene3D" id="3.40.50.1000">
    <property type="entry name" value="HAD superfamily/HAD-like"/>
    <property type="match status" value="1"/>
</dbReference>
<evidence type="ECO:0000256" key="10">
    <source>
        <dbReference type="ARBA" id="ARBA00048523"/>
    </source>
</evidence>
<organism evidence="11 12">
    <name type="scientific">Candidatus Dojkabacteria bacterium</name>
    <dbReference type="NCBI Taxonomy" id="2099670"/>
    <lineage>
        <taxon>Bacteria</taxon>
        <taxon>Candidatus Dojkabacteria</taxon>
    </lineage>
</organism>
<dbReference type="InterPro" id="IPR036412">
    <property type="entry name" value="HAD-like_sf"/>
</dbReference>
<keyword evidence="7" id="KW-0460">Magnesium</keyword>
<name>A0A955HWY9_9BACT</name>
<evidence type="ECO:0000256" key="6">
    <source>
        <dbReference type="ARBA" id="ARBA00022801"/>
    </source>
</evidence>
<dbReference type="GO" id="GO:0005737">
    <property type="term" value="C:cytoplasm"/>
    <property type="evidence" value="ECO:0007669"/>
    <property type="project" value="TreeGrafter"/>
</dbReference>
<dbReference type="NCBIfam" id="TIGR01488">
    <property type="entry name" value="HAD-SF-IB"/>
    <property type="match status" value="1"/>
</dbReference>
<dbReference type="Proteomes" id="UP000748332">
    <property type="component" value="Unassembled WGS sequence"/>
</dbReference>
<sequence length="207" mass="24086">KYQLEIEIEKAGLIAKVFSSEITELQDSYENRKISYNEKFSEDKKIFTRYYTGVKRLDMVRFLEERYGLEKYIKPWAAKLINQLKQLGFLTVIISGSWDFIIEEAQKYLDFDSFFASEMEFADGKFTGRYKRILDYKTKELYSKQTLHGSDFSIGLGDSQADLSFLQHVDKGFLYLPDERVLEASLAQKLAIVNDKNVLSSITEAIQ</sequence>
<dbReference type="EC" id="3.1.3.3" evidence="3"/>
<keyword evidence="8" id="KW-0718">Serine biosynthesis</keyword>
<dbReference type="SUPFAM" id="SSF56784">
    <property type="entry name" value="HAD-like"/>
    <property type="match status" value="1"/>
</dbReference>
<evidence type="ECO:0000313" key="11">
    <source>
        <dbReference type="EMBL" id="MCA9374905.1"/>
    </source>
</evidence>
<feature type="non-terminal residue" evidence="11">
    <location>
        <position position="1"/>
    </location>
</feature>
<dbReference type="GO" id="GO:0000287">
    <property type="term" value="F:magnesium ion binding"/>
    <property type="evidence" value="ECO:0007669"/>
    <property type="project" value="TreeGrafter"/>
</dbReference>
<reference evidence="11" key="2">
    <citation type="journal article" date="2021" name="Microbiome">
        <title>Successional dynamics and alternative stable states in a saline activated sludge microbial community over 9 years.</title>
        <authorList>
            <person name="Wang Y."/>
            <person name="Ye J."/>
            <person name="Ju F."/>
            <person name="Liu L."/>
            <person name="Boyd J.A."/>
            <person name="Deng Y."/>
            <person name="Parks D.H."/>
            <person name="Jiang X."/>
            <person name="Yin X."/>
            <person name="Woodcroft B.J."/>
            <person name="Tyson G.W."/>
            <person name="Hugenholtz P."/>
            <person name="Polz M.F."/>
            <person name="Zhang T."/>
        </authorList>
    </citation>
    <scope>NUCLEOTIDE SEQUENCE</scope>
    <source>
        <strain evidence="11">HKST-UBA16</strain>
    </source>
</reference>
<keyword evidence="4" id="KW-0028">Amino-acid biosynthesis</keyword>
<dbReference type="GO" id="GO:0006564">
    <property type="term" value="P:L-serine biosynthetic process"/>
    <property type="evidence" value="ECO:0007669"/>
    <property type="project" value="UniProtKB-KW"/>
</dbReference>
<evidence type="ECO:0000256" key="8">
    <source>
        <dbReference type="ARBA" id="ARBA00023299"/>
    </source>
</evidence>
<protein>
    <recommendedName>
        <fullName evidence="3">phosphoserine phosphatase</fullName>
        <ecNumber evidence="3">3.1.3.3</ecNumber>
    </recommendedName>
</protein>
<evidence type="ECO:0000256" key="9">
    <source>
        <dbReference type="ARBA" id="ARBA00048138"/>
    </source>
</evidence>
<dbReference type="Pfam" id="PF12710">
    <property type="entry name" value="HAD"/>
    <property type="match status" value="1"/>
</dbReference>
<dbReference type="PANTHER" id="PTHR43344">
    <property type="entry name" value="PHOSPHOSERINE PHOSPHATASE"/>
    <property type="match status" value="1"/>
</dbReference>
<gene>
    <name evidence="11" type="ORF">KC622_01085</name>
</gene>
<dbReference type="PANTHER" id="PTHR43344:SF2">
    <property type="entry name" value="PHOSPHOSERINE PHOSPHATASE"/>
    <property type="match status" value="1"/>
</dbReference>
<dbReference type="InterPro" id="IPR023214">
    <property type="entry name" value="HAD_sf"/>
</dbReference>
<evidence type="ECO:0000256" key="7">
    <source>
        <dbReference type="ARBA" id="ARBA00022842"/>
    </source>
</evidence>
<dbReference type="GO" id="GO:0036424">
    <property type="term" value="F:L-phosphoserine phosphatase activity"/>
    <property type="evidence" value="ECO:0007669"/>
    <property type="project" value="TreeGrafter"/>
</dbReference>